<keyword evidence="1" id="KW-0812">Transmembrane</keyword>
<keyword evidence="1" id="KW-1133">Transmembrane helix</keyword>
<gene>
    <name evidence="2" type="ORF">PU630_03470</name>
</gene>
<feature type="transmembrane region" description="Helical" evidence="1">
    <location>
        <begin position="6"/>
        <end position="25"/>
    </location>
</feature>
<proteinExistence type="predicted"/>
<keyword evidence="1" id="KW-0472">Membrane</keyword>
<dbReference type="RefSeq" id="WP_275278964.1">
    <property type="nucleotide sequence ID" value="NZ_CP119108.1"/>
</dbReference>
<organism evidence="2 3">
    <name type="scientific">Microbacterium horticulturae</name>
    <dbReference type="NCBI Taxonomy" id="3028316"/>
    <lineage>
        <taxon>Bacteria</taxon>
        <taxon>Bacillati</taxon>
        <taxon>Actinomycetota</taxon>
        <taxon>Actinomycetes</taxon>
        <taxon>Micrococcales</taxon>
        <taxon>Microbacteriaceae</taxon>
        <taxon>Microbacterium</taxon>
    </lineage>
</organism>
<dbReference type="EMBL" id="CP119108">
    <property type="protein sequence ID" value="WEG09641.1"/>
    <property type="molecule type" value="Genomic_DNA"/>
</dbReference>
<accession>A0ABY8BZL6</accession>
<sequence length="45" mass="5004">MDPLTGFALTIVLTGASLYALYWVIRKAVAAGIRDVEENRSHVER</sequence>
<keyword evidence="3" id="KW-1185">Reference proteome</keyword>
<protein>
    <submittedName>
        <fullName evidence="2">Uncharacterized protein</fullName>
    </submittedName>
</protein>
<evidence type="ECO:0000313" key="3">
    <source>
        <dbReference type="Proteomes" id="UP001214553"/>
    </source>
</evidence>
<name>A0ABY8BZL6_9MICO</name>
<evidence type="ECO:0000313" key="2">
    <source>
        <dbReference type="EMBL" id="WEG09641.1"/>
    </source>
</evidence>
<evidence type="ECO:0000256" key="1">
    <source>
        <dbReference type="SAM" id="Phobius"/>
    </source>
</evidence>
<dbReference type="Proteomes" id="UP001214553">
    <property type="component" value="Chromosome"/>
</dbReference>
<reference evidence="2 3" key="1">
    <citation type="submission" date="2023-03" db="EMBL/GenBank/DDBJ databases">
        <title>Genome sequence of Microbacterium sp. KACC 23027.</title>
        <authorList>
            <person name="Kim S."/>
            <person name="Heo J."/>
            <person name="Kwon S.-W."/>
        </authorList>
    </citation>
    <scope>NUCLEOTIDE SEQUENCE [LARGE SCALE GENOMIC DNA]</scope>
    <source>
        <strain evidence="2 3">KACC 23027</strain>
    </source>
</reference>